<feature type="domain" description="Beta-lactamase-related" evidence="1">
    <location>
        <begin position="48"/>
        <end position="396"/>
    </location>
</feature>
<dbReference type="SUPFAM" id="SSF56601">
    <property type="entry name" value="beta-lactamase/transpeptidase-like"/>
    <property type="match status" value="1"/>
</dbReference>
<dbReference type="KEGG" id="cagg:HYG79_04320"/>
<dbReference type="AlphaFoldDB" id="A0A7H9AMK6"/>
<dbReference type="InterPro" id="IPR050789">
    <property type="entry name" value="Diverse_Enzym_Activities"/>
</dbReference>
<dbReference type="PANTHER" id="PTHR43283:SF3">
    <property type="entry name" value="BETA-LACTAMASE FAMILY PROTEIN (AFU_ORTHOLOGUE AFUA_5G07500)"/>
    <property type="match status" value="1"/>
</dbReference>
<evidence type="ECO:0000313" key="2">
    <source>
        <dbReference type="EMBL" id="QLG44603.1"/>
    </source>
</evidence>
<dbReference type="PANTHER" id="PTHR43283">
    <property type="entry name" value="BETA-LACTAMASE-RELATED"/>
    <property type="match status" value="1"/>
</dbReference>
<dbReference type="InterPro" id="IPR001466">
    <property type="entry name" value="Beta-lactam-related"/>
</dbReference>
<evidence type="ECO:0000313" key="3">
    <source>
        <dbReference type="Proteomes" id="UP000509302"/>
    </source>
</evidence>
<dbReference type="Proteomes" id="UP000509302">
    <property type="component" value="Chromosome"/>
</dbReference>
<evidence type="ECO:0000259" key="1">
    <source>
        <dbReference type="Pfam" id="PF00144"/>
    </source>
</evidence>
<gene>
    <name evidence="2" type="ORF">HYG79_04320</name>
</gene>
<dbReference type="EMBL" id="CP058595">
    <property type="protein sequence ID" value="QLG44603.1"/>
    <property type="molecule type" value="Genomic_DNA"/>
</dbReference>
<dbReference type="InterPro" id="IPR012338">
    <property type="entry name" value="Beta-lactam/transpept-like"/>
</dbReference>
<keyword evidence="3" id="KW-1185">Reference proteome</keyword>
<name>A0A7H9AMK6_9FLAO</name>
<dbReference type="Gene3D" id="3.40.710.10">
    <property type="entry name" value="DD-peptidase/beta-lactamase superfamily"/>
    <property type="match status" value="1"/>
</dbReference>
<dbReference type="Pfam" id="PF00144">
    <property type="entry name" value="Beta-lactamase"/>
    <property type="match status" value="1"/>
</dbReference>
<dbReference type="RefSeq" id="WP_179240937.1">
    <property type="nucleotide sequence ID" value="NZ_CP058595.1"/>
</dbReference>
<proteinExistence type="predicted"/>
<protein>
    <submittedName>
        <fullName evidence="2">Beta-lactamase family protein</fullName>
    </submittedName>
</protein>
<organism evidence="2 3">
    <name type="scientific">Costertonia aggregata</name>
    <dbReference type="NCBI Taxonomy" id="343403"/>
    <lineage>
        <taxon>Bacteria</taxon>
        <taxon>Pseudomonadati</taxon>
        <taxon>Bacteroidota</taxon>
        <taxon>Flavobacteriia</taxon>
        <taxon>Flavobacteriales</taxon>
        <taxon>Flavobacteriaceae</taxon>
        <taxon>Costertonia</taxon>
    </lineage>
</organism>
<reference evidence="2 3" key="1">
    <citation type="journal article" date="2006" name="Int. J. Syst. Evol. Microbiol.">
        <title>Costertonia aggregata gen. nov., sp. nov., a mesophilic marine bacterium of the family Flavobacteriaceae, isolated from a mature biofilm.</title>
        <authorList>
            <person name="Kwon K.K."/>
            <person name="Lee Y.K."/>
            <person name="Lee H.K."/>
        </authorList>
    </citation>
    <scope>NUCLEOTIDE SEQUENCE [LARGE SCALE GENOMIC DNA]</scope>
    <source>
        <strain evidence="2 3">KCCM 42265</strain>
    </source>
</reference>
<sequence>MKQLTIFFILVVGLQIIGCRAQNSFDLVEPESVGMSSERLRQMDSCLHKIVDVGELAGIQTAVLRKGKLVHFDTYGYADLENKKPLSPNSIYRIFSMTKPIVSVALMQLYEEGKFQLNDPVHSYIPEFENMKVYSGQDGLRAAKNPIRIIDLLRHTSGIGYGRSENTYINELYTQAQITNSNNLKQFVTKLSKLPLYFEPGTNWLYGHSTDVCGYLVEVLSGEPLNQYLDTHILTPLLMTDTHFELPKDKIDRLTVGYRVGENGRLVVAENPEESRFVKETTLFLGGGGLVSTMHDYLQFCRMLLNDGTLNGVKILKPETLVLMTKDHLNEVREHQELPLHLMLGETGFGLGFSIAAYEPSGNRGVYGWGGAVGTYFRIDPKQELAYVLMIQLSPYRPLRLRERFPELVNKAILHVN</sequence>
<accession>A0A7H9AMK6</accession>